<dbReference type="SUPFAM" id="SSF53850">
    <property type="entry name" value="Periplasmic binding protein-like II"/>
    <property type="match status" value="1"/>
</dbReference>
<dbReference type="InterPro" id="IPR000914">
    <property type="entry name" value="SBP_5_dom"/>
</dbReference>
<keyword evidence="3 4" id="KW-0732">Signal</keyword>
<organism evidence="6 7">
    <name type="scientific">Methylobacterium mesophilicum SR1.6/6</name>
    <dbReference type="NCBI Taxonomy" id="908290"/>
    <lineage>
        <taxon>Bacteria</taxon>
        <taxon>Pseudomonadati</taxon>
        <taxon>Pseudomonadota</taxon>
        <taxon>Alphaproteobacteria</taxon>
        <taxon>Hyphomicrobiales</taxon>
        <taxon>Methylobacteriaceae</taxon>
        <taxon>Methylobacterium</taxon>
    </lineage>
</organism>
<dbReference type="InterPro" id="IPR039424">
    <property type="entry name" value="SBP_5"/>
</dbReference>
<comment type="subcellular location">
    <subcellularLocation>
        <location evidence="1">Periplasm</location>
    </subcellularLocation>
</comment>
<comment type="similarity">
    <text evidence="2">Belongs to the bacterial solute-binding protein 5 family.</text>
</comment>
<evidence type="ECO:0000256" key="3">
    <source>
        <dbReference type="ARBA" id="ARBA00022729"/>
    </source>
</evidence>
<name>A0A6B9FJA9_9HYPH</name>
<dbReference type="EMBL" id="CP043538">
    <property type="protein sequence ID" value="QGY01826.1"/>
    <property type="molecule type" value="Genomic_DNA"/>
</dbReference>
<reference evidence="6 7" key="2">
    <citation type="journal article" date="2013" name="Genome Announc.">
        <title>Draft Genome Sequence of Methylobacterium mesophilicum Strain SR1.6/6, Isolated from Citrus sinensis.</title>
        <authorList>
            <person name="Marinho Almeida D."/>
            <person name="Dini-Andreote F."/>
            <person name="Camargo Neves A.A."/>
            <person name="Juca Ramos R.T."/>
            <person name="Andreote F.D."/>
            <person name="Carneiro A.R."/>
            <person name="Oliveira de Souza Lima A."/>
            <person name="Caracciolo Gomes de Sa P.H."/>
            <person name="Ribeiro Barbosa M.S."/>
            <person name="Araujo W.L."/>
            <person name="Silva A."/>
        </authorList>
    </citation>
    <scope>NUCLEOTIDE SEQUENCE [LARGE SCALE GENOMIC DNA]</scope>
    <source>
        <strain evidence="6 7">SR1.6/6</strain>
    </source>
</reference>
<dbReference type="AlphaFoldDB" id="A0A6B9FJA9"/>
<dbReference type="GO" id="GO:1904680">
    <property type="term" value="F:peptide transmembrane transporter activity"/>
    <property type="evidence" value="ECO:0007669"/>
    <property type="project" value="TreeGrafter"/>
</dbReference>
<dbReference type="GO" id="GO:0015833">
    <property type="term" value="P:peptide transport"/>
    <property type="evidence" value="ECO:0007669"/>
    <property type="project" value="TreeGrafter"/>
</dbReference>
<evidence type="ECO:0000313" key="7">
    <source>
        <dbReference type="Proteomes" id="UP000012488"/>
    </source>
</evidence>
<dbReference type="OrthoDB" id="9803988at2"/>
<dbReference type="RefSeq" id="WP_158168560.1">
    <property type="nucleotide sequence ID" value="NZ_CP043538.1"/>
</dbReference>
<dbReference type="GO" id="GO:0043190">
    <property type="term" value="C:ATP-binding cassette (ABC) transporter complex"/>
    <property type="evidence" value="ECO:0007669"/>
    <property type="project" value="InterPro"/>
</dbReference>
<evidence type="ECO:0000313" key="6">
    <source>
        <dbReference type="EMBL" id="QGY01826.1"/>
    </source>
</evidence>
<proteinExistence type="inferred from homology"/>
<dbReference type="Pfam" id="PF00496">
    <property type="entry name" value="SBP_bac_5"/>
    <property type="match status" value="1"/>
</dbReference>
<accession>A0A6B9FJA9</accession>
<dbReference type="CDD" id="cd08502">
    <property type="entry name" value="PBP2_NikA_DppA_OppA_like_16"/>
    <property type="match status" value="1"/>
</dbReference>
<protein>
    <submittedName>
        <fullName evidence="6">ABC transporter substrate-binding protein</fullName>
    </submittedName>
</protein>
<dbReference type="Gene3D" id="3.10.105.10">
    <property type="entry name" value="Dipeptide-binding Protein, Domain 3"/>
    <property type="match status" value="1"/>
</dbReference>
<gene>
    <name evidence="6" type="ORF">MMSR116_07970</name>
</gene>
<dbReference type="KEGG" id="mmes:MMSR116_07970"/>
<dbReference type="PIRSF" id="PIRSF002741">
    <property type="entry name" value="MppA"/>
    <property type="match status" value="1"/>
</dbReference>
<evidence type="ECO:0000256" key="2">
    <source>
        <dbReference type="ARBA" id="ARBA00005695"/>
    </source>
</evidence>
<evidence type="ECO:0000256" key="1">
    <source>
        <dbReference type="ARBA" id="ARBA00004418"/>
    </source>
</evidence>
<evidence type="ECO:0000259" key="5">
    <source>
        <dbReference type="Pfam" id="PF00496"/>
    </source>
</evidence>
<dbReference type="Proteomes" id="UP000012488">
    <property type="component" value="Chromosome"/>
</dbReference>
<sequence>MRRRDVLAGAAASLIAAPSLVRAQAATTLKFIPYADLALLDPLVSAFVTRNHVMMVFDTLYALDAAGSPRPQMVGGESVEDGGRRVRLTLRDGLKFHDGTPVLGRDVVASLRRWASTDSFGQALMAATDELSTPSDTTVELRLKRAFPLLPNALAKPTNLMAAIMPERLAATPPTTRLTEMVGSGPFRFVANERVPGARNVYRRFEGYVPRTDGAPSFCAGPRIAHFDRVEWLTNPDPGTQVAALQAGEVDWVEQPLMDLVPSLRTNRAIKLQVVEDKGLIGVLRFNFLHPPFDNPAIRRAVLQAVNQTEFMQAVAGENAAVDTRVGVFGPAGLPMANDSGMEALSGKHDVAKLKRDIAAAGYKGERVVFLTATDVPRINAICSVGVEMMRQLGLNVDEVSTDWGSVVQRSTSQQPIDKGGWSVFGSFWGGYDVMNPAGHLLLRGTGLKAWNGWPTDERLENQRQSWIDAADQAERLEIARQIQVQAFEDVPFLPLGSYLQPTAYRADLAGMHVGLPLFTNIRRS</sequence>
<evidence type="ECO:0000256" key="4">
    <source>
        <dbReference type="SAM" id="SignalP"/>
    </source>
</evidence>
<dbReference type="PANTHER" id="PTHR30290:SF38">
    <property type="entry name" value="D,D-DIPEPTIDE-BINDING PERIPLASMIC PROTEIN DDPA-RELATED"/>
    <property type="match status" value="1"/>
</dbReference>
<dbReference type="InterPro" id="IPR030678">
    <property type="entry name" value="Peptide/Ni-bd"/>
</dbReference>
<reference evidence="6 7" key="1">
    <citation type="journal article" date="2012" name="Genet. Mol. Biol.">
        <title>Analysis of 16S rRNA and mxaF genes revealing insights into Methylobacterium niche-specific plant association.</title>
        <authorList>
            <person name="Dourado M.N."/>
            <person name="Andreote F.D."/>
            <person name="Dini-Andreote F."/>
            <person name="Conti R."/>
            <person name="Araujo J.M."/>
            <person name="Araujo W.L."/>
        </authorList>
    </citation>
    <scope>NUCLEOTIDE SEQUENCE [LARGE SCALE GENOMIC DNA]</scope>
    <source>
        <strain evidence="6 7">SR1.6/6</strain>
    </source>
</reference>
<feature type="signal peptide" evidence="4">
    <location>
        <begin position="1"/>
        <end position="25"/>
    </location>
</feature>
<feature type="chain" id="PRO_5025628876" evidence="4">
    <location>
        <begin position="26"/>
        <end position="525"/>
    </location>
</feature>
<dbReference type="Gene3D" id="3.40.190.10">
    <property type="entry name" value="Periplasmic binding protein-like II"/>
    <property type="match status" value="1"/>
</dbReference>
<dbReference type="PANTHER" id="PTHR30290">
    <property type="entry name" value="PERIPLASMIC BINDING COMPONENT OF ABC TRANSPORTER"/>
    <property type="match status" value="1"/>
</dbReference>
<feature type="domain" description="Solute-binding protein family 5" evidence="5">
    <location>
        <begin position="70"/>
        <end position="432"/>
    </location>
</feature>
<dbReference type="GO" id="GO:0030288">
    <property type="term" value="C:outer membrane-bounded periplasmic space"/>
    <property type="evidence" value="ECO:0007669"/>
    <property type="project" value="UniProtKB-ARBA"/>
</dbReference>